<accession>A0ABV1DDC9</accession>
<feature type="domain" description="MmgE/PrpD C-terminal" evidence="3">
    <location>
        <begin position="272"/>
        <end position="429"/>
    </location>
</feature>
<dbReference type="Proteomes" id="UP001454086">
    <property type="component" value="Unassembled WGS sequence"/>
</dbReference>
<dbReference type="Gene3D" id="1.10.4100.10">
    <property type="entry name" value="2-methylcitrate dehydratase PrpD"/>
    <property type="match status" value="1"/>
</dbReference>
<sequence length="449" mass="50085">MDKPILGVLAEYCNQIRWEDLSSISIKMAKQCLMDLLECVYDVELDEERVRAGYQSISRYSGCGNVRAWRHNIYIDGPNAAFLNALIGSVSYRNDIDRKSGTHQGAIAASSAIAAAEDFNTTGKNVLMGIICGYEIGIRLGEFWMNQKMNPAFRNTAHSASLSAAFAVAKTLNLDIKRTISAASFSCNSLCGHNQWALEGTGEDAFQAGWGARNGYQATMLAISGAEGCQGSLDGASGMMACYGCEKEARDIIAELGDASPRIERVQFKDVASCLMVQAPTQLAARISKNSSIYLYDIDQIIIYVAEQAIRQPGCDKREVKNMVQAKMNIRFGVASAIVKKSVEDINWNFPYEREVLGLMKKCMLISKEEYTMLFPNYTSVSIRIIFRDGTEIFDAQEDMIPLSLEQDRERFLSTLNKRMNDEQMNRIIKMIDDFENINNISNFTKTLI</sequence>
<proteinExistence type="inferred from homology"/>
<evidence type="ECO:0000256" key="1">
    <source>
        <dbReference type="ARBA" id="ARBA00006174"/>
    </source>
</evidence>
<dbReference type="EMBL" id="JBBMFM010000174">
    <property type="protein sequence ID" value="MEQ2428381.1"/>
    <property type="molecule type" value="Genomic_DNA"/>
</dbReference>
<comment type="caution">
    <text evidence="4">The sequence shown here is derived from an EMBL/GenBank/DDBJ whole genome shotgun (WGS) entry which is preliminary data.</text>
</comment>
<gene>
    <name evidence="4" type="ORF">WMQ36_25820</name>
</gene>
<dbReference type="SUPFAM" id="SSF103378">
    <property type="entry name" value="2-methylcitrate dehydratase PrpD"/>
    <property type="match status" value="1"/>
</dbReference>
<dbReference type="InterPro" id="IPR005656">
    <property type="entry name" value="MmgE_PrpD"/>
</dbReference>
<protein>
    <submittedName>
        <fullName evidence="4">MmgE/PrpD family protein</fullName>
    </submittedName>
</protein>
<evidence type="ECO:0000313" key="5">
    <source>
        <dbReference type="Proteomes" id="UP001454086"/>
    </source>
</evidence>
<name>A0ABV1DDC9_9FIRM</name>
<dbReference type="Pfam" id="PF19305">
    <property type="entry name" value="MmgE_PrpD_C"/>
    <property type="match status" value="1"/>
</dbReference>
<keyword evidence="5" id="KW-1185">Reference proteome</keyword>
<evidence type="ECO:0000259" key="3">
    <source>
        <dbReference type="Pfam" id="PF19305"/>
    </source>
</evidence>
<comment type="similarity">
    <text evidence="1">Belongs to the PrpD family.</text>
</comment>
<dbReference type="RefSeq" id="WP_008718150.1">
    <property type="nucleotide sequence ID" value="NZ_JBBMFM010000174.1"/>
</dbReference>
<organism evidence="4 5">
    <name type="scientific">Enterocloster hominis</name>
    <name type="common">ex Hitch et al. 2024</name>
    <dbReference type="NCBI Taxonomy" id="1917870"/>
    <lineage>
        <taxon>Bacteria</taxon>
        <taxon>Bacillati</taxon>
        <taxon>Bacillota</taxon>
        <taxon>Clostridia</taxon>
        <taxon>Lachnospirales</taxon>
        <taxon>Lachnospiraceae</taxon>
        <taxon>Enterocloster</taxon>
    </lineage>
</organism>
<evidence type="ECO:0000259" key="2">
    <source>
        <dbReference type="Pfam" id="PF03972"/>
    </source>
</evidence>
<dbReference type="Pfam" id="PF03972">
    <property type="entry name" value="MmgE_PrpD_N"/>
    <property type="match status" value="1"/>
</dbReference>
<dbReference type="InterPro" id="IPR045337">
    <property type="entry name" value="MmgE_PrpD_C"/>
</dbReference>
<dbReference type="InterPro" id="IPR042183">
    <property type="entry name" value="MmgE/PrpD_sf_1"/>
</dbReference>
<evidence type="ECO:0000313" key="4">
    <source>
        <dbReference type="EMBL" id="MEQ2428381.1"/>
    </source>
</evidence>
<dbReference type="PANTHER" id="PTHR16943:SF8">
    <property type="entry name" value="2-METHYLCITRATE DEHYDRATASE"/>
    <property type="match status" value="1"/>
</dbReference>
<dbReference type="InterPro" id="IPR045336">
    <property type="entry name" value="MmgE_PrpD_N"/>
</dbReference>
<dbReference type="InterPro" id="IPR036148">
    <property type="entry name" value="MmgE/PrpD_sf"/>
</dbReference>
<dbReference type="PANTHER" id="PTHR16943">
    <property type="entry name" value="2-METHYLCITRATE DEHYDRATASE-RELATED"/>
    <property type="match status" value="1"/>
</dbReference>
<reference evidence="4 5" key="1">
    <citation type="submission" date="2024-03" db="EMBL/GenBank/DDBJ databases">
        <title>Human intestinal bacterial collection.</title>
        <authorList>
            <person name="Pauvert C."/>
            <person name="Hitch T.C.A."/>
            <person name="Clavel T."/>
        </authorList>
    </citation>
    <scope>NUCLEOTIDE SEQUENCE [LARGE SCALE GENOMIC DNA]</scope>
    <source>
        <strain evidence="4 5">CLA-SR-H021</strain>
    </source>
</reference>
<feature type="domain" description="MmgE/PrpD N-terminal" evidence="2">
    <location>
        <begin position="9"/>
        <end position="247"/>
    </location>
</feature>